<evidence type="ECO:0000256" key="2">
    <source>
        <dbReference type="ARBA" id="ARBA00022730"/>
    </source>
</evidence>
<dbReference type="EMBL" id="MGJD01000023">
    <property type="protein sequence ID" value="OGN00343.1"/>
    <property type="molecule type" value="Genomic_DNA"/>
</dbReference>
<dbReference type="Gene3D" id="2.40.50.140">
    <property type="entry name" value="Nucleic acid-binding proteins"/>
    <property type="match status" value="1"/>
</dbReference>
<dbReference type="PRINTS" id="PR00973">
    <property type="entry name" value="RIBOSOMALS17"/>
</dbReference>
<evidence type="ECO:0000256" key="3">
    <source>
        <dbReference type="ARBA" id="ARBA00022884"/>
    </source>
</evidence>
<dbReference type="InterPro" id="IPR000266">
    <property type="entry name" value="Ribosomal_uS17"/>
</dbReference>
<evidence type="ECO:0000256" key="7">
    <source>
        <dbReference type="SAM" id="MobiDB-lite"/>
    </source>
</evidence>
<dbReference type="GO" id="GO:0022627">
    <property type="term" value="C:cytosolic small ribosomal subunit"/>
    <property type="evidence" value="ECO:0007669"/>
    <property type="project" value="UniProtKB-UniRule"/>
</dbReference>
<sequence>MKTLKGIVTSDKMQKTRVVEVLRLKKHPKYKKYYKVNQKFKAHDEENQYHTGDKVRMQETRPMSKDKHWKIIGKAD</sequence>
<dbReference type="NCBIfam" id="NF004123">
    <property type="entry name" value="PRK05610.1"/>
    <property type="match status" value="1"/>
</dbReference>
<dbReference type="NCBIfam" id="TIGR03635">
    <property type="entry name" value="uS17_bact"/>
    <property type="match status" value="1"/>
</dbReference>
<accession>A0A1F8EHQ6</accession>
<dbReference type="Pfam" id="PF00366">
    <property type="entry name" value="Ribosomal_S17"/>
    <property type="match status" value="1"/>
</dbReference>
<evidence type="ECO:0000256" key="1">
    <source>
        <dbReference type="ARBA" id="ARBA00010254"/>
    </source>
</evidence>
<dbReference type="PANTHER" id="PTHR10744:SF1">
    <property type="entry name" value="SMALL RIBOSOMAL SUBUNIT PROTEIN US17M"/>
    <property type="match status" value="1"/>
</dbReference>
<dbReference type="PANTHER" id="PTHR10744">
    <property type="entry name" value="40S RIBOSOMAL PROTEIN S11 FAMILY MEMBER"/>
    <property type="match status" value="1"/>
</dbReference>
<dbReference type="InterPro" id="IPR012340">
    <property type="entry name" value="NA-bd_OB-fold"/>
</dbReference>
<proteinExistence type="inferred from homology"/>
<comment type="subunit">
    <text evidence="6">Part of the 30S ribosomal subunit.</text>
</comment>
<dbReference type="GO" id="GO:0006412">
    <property type="term" value="P:translation"/>
    <property type="evidence" value="ECO:0007669"/>
    <property type="project" value="UniProtKB-UniRule"/>
</dbReference>
<keyword evidence="5 6" id="KW-0687">Ribonucleoprotein</keyword>
<reference evidence="8 9" key="1">
    <citation type="journal article" date="2016" name="Nat. Commun.">
        <title>Thousands of microbial genomes shed light on interconnected biogeochemical processes in an aquifer system.</title>
        <authorList>
            <person name="Anantharaman K."/>
            <person name="Brown C.T."/>
            <person name="Hug L.A."/>
            <person name="Sharon I."/>
            <person name="Castelle C.J."/>
            <person name="Probst A.J."/>
            <person name="Thomas B.C."/>
            <person name="Singh A."/>
            <person name="Wilkins M.J."/>
            <person name="Karaoz U."/>
            <person name="Brodie E.L."/>
            <person name="Williams K.H."/>
            <person name="Hubbard S.S."/>
            <person name="Banfield J.F."/>
        </authorList>
    </citation>
    <scope>NUCLEOTIDE SEQUENCE [LARGE SCALE GENOMIC DNA]</scope>
</reference>
<keyword evidence="3 6" id="KW-0694">RNA-binding</keyword>
<dbReference type="CDD" id="cd00364">
    <property type="entry name" value="Ribosomal_uS17"/>
    <property type="match status" value="1"/>
</dbReference>
<dbReference type="Proteomes" id="UP000177117">
    <property type="component" value="Unassembled WGS sequence"/>
</dbReference>
<name>A0A1F8EHQ6_9BACT</name>
<keyword evidence="2 6" id="KW-0699">rRNA-binding</keyword>
<organism evidence="8 9">
    <name type="scientific">Candidatus Yanofskybacteria bacterium RIFCSPHIGHO2_01_FULL_41_53</name>
    <dbReference type="NCBI Taxonomy" id="1802663"/>
    <lineage>
        <taxon>Bacteria</taxon>
        <taxon>Candidatus Yanofskyibacteriota</taxon>
    </lineage>
</organism>
<evidence type="ECO:0000256" key="6">
    <source>
        <dbReference type="HAMAP-Rule" id="MF_01345"/>
    </source>
</evidence>
<dbReference type="SUPFAM" id="SSF50249">
    <property type="entry name" value="Nucleic acid-binding proteins"/>
    <property type="match status" value="1"/>
</dbReference>
<dbReference type="InterPro" id="IPR019984">
    <property type="entry name" value="Ribosomal_uS17_bact/chlr"/>
</dbReference>
<feature type="compositionally biased region" description="Basic residues" evidence="7">
    <location>
        <begin position="67"/>
        <end position="76"/>
    </location>
</feature>
<evidence type="ECO:0000256" key="4">
    <source>
        <dbReference type="ARBA" id="ARBA00022980"/>
    </source>
</evidence>
<gene>
    <name evidence="6" type="primary">rpsQ</name>
    <name evidence="8" type="ORF">A2650_01875</name>
</gene>
<comment type="similarity">
    <text evidence="1 6">Belongs to the universal ribosomal protein uS17 family.</text>
</comment>
<keyword evidence="4 6" id="KW-0689">Ribosomal protein</keyword>
<comment type="caution">
    <text evidence="8">The sequence shown here is derived from an EMBL/GenBank/DDBJ whole genome shotgun (WGS) entry which is preliminary data.</text>
</comment>
<evidence type="ECO:0000313" key="9">
    <source>
        <dbReference type="Proteomes" id="UP000177117"/>
    </source>
</evidence>
<feature type="region of interest" description="Disordered" evidence="7">
    <location>
        <begin position="49"/>
        <end position="76"/>
    </location>
</feature>
<evidence type="ECO:0000256" key="5">
    <source>
        <dbReference type="ARBA" id="ARBA00023274"/>
    </source>
</evidence>
<evidence type="ECO:0000313" key="8">
    <source>
        <dbReference type="EMBL" id="OGN00343.1"/>
    </source>
</evidence>
<dbReference type="GO" id="GO:0019843">
    <property type="term" value="F:rRNA binding"/>
    <property type="evidence" value="ECO:0007669"/>
    <property type="project" value="UniProtKB-UniRule"/>
</dbReference>
<comment type="function">
    <text evidence="6">One of the primary rRNA binding proteins, it binds specifically to the 5'-end of 16S ribosomal RNA.</text>
</comment>
<protein>
    <recommendedName>
        <fullName evidence="6">Small ribosomal subunit protein uS17</fullName>
    </recommendedName>
</protein>
<dbReference type="GO" id="GO:0003735">
    <property type="term" value="F:structural constituent of ribosome"/>
    <property type="evidence" value="ECO:0007669"/>
    <property type="project" value="UniProtKB-UniRule"/>
</dbReference>
<dbReference type="AlphaFoldDB" id="A0A1F8EHQ6"/>
<dbReference type="HAMAP" id="MF_01345_B">
    <property type="entry name" value="Ribosomal_uS17_B"/>
    <property type="match status" value="1"/>
</dbReference>
<feature type="compositionally biased region" description="Basic and acidic residues" evidence="7">
    <location>
        <begin position="49"/>
        <end position="66"/>
    </location>
</feature>